<evidence type="ECO:0000313" key="1">
    <source>
        <dbReference type="EMBL" id="KAJ5083178.1"/>
    </source>
</evidence>
<organism evidence="1 2">
    <name type="scientific">Penicillium angulare</name>
    <dbReference type="NCBI Taxonomy" id="116970"/>
    <lineage>
        <taxon>Eukaryota</taxon>
        <taxon>Fungi</taxon>
        <taxon>Dikarya</taxon>
        <taxon>Ascomycota</taxon>
        <taxon>Pezizomycotina</taxon>
        <taxon>Eurotiomycetes</taxon>
        <taxon>Eurotiomycetidae</taxon>
        <taxon>Eurotiales</taxon>
        <taxon>Aspergillaceae</taxon>
        <taxon>Penicillium</taxon>
    </lineage>
</organism>
<keyword evidence="2" id="KW-1185">Reference proteome</keyword>
<sequence>MSRFQKNQHSGEWANGHQHPGVNNALDIAAALYWDINCVSVSRKIVNSPHSNEDRESYARMRKSTDIFISQVMADCFTALRTNNLSRCVSFINEFGWKLLAICAHSEAFHAAAEKLDEASWLYFKNLIGQNGRSLEVFANSRDLEWRGPLLAYASCNLLPGLKEALTPDINLAQEHPHHLVQLPGGYLKRPTHRGLAQCRHISMDGDMVELVEHPEKNVTPASQCI</sequence>
<reference evidence="1" key="1">
    <citation type="submission" date="2022-11" db="EMBL/GenBank/DDBJ databases">
        <authorList>
            <person name="Petersen C."/>
        </authorList>
    </citation>
    <scope>NUCLEOTIDE SEQUENCE</scope>
    <source>
        <strain evidence="1">IBT 30069</strain>
    </source>
</reference>
<reference evidence="1" key="2">
    <citation type="journal article" date="2023" name="IMA Fungus">
        <title>Comparative genomic study of the Penicillium genus elucidates a diverse pangenome and 15 lateral gene transfer events.</title>
        <authorList>
            <person name="Petersen C."/>
            <person name="Sorensen T."/>
            <person name="Nielsen M.R."/>
            <person name="Sondergaard T.E."/>
            <person name="Sorensen J.L."/>
            <person name="Fitzpatrick D.A."/>
            <person name="Frisvad J.C."/>
            <person name="Nielsen K.L."/>
        </authorList>
    </citation>
    <scope>NUCLEOTIDE SEQUENCE</scope>
    <source>
        <strain evidence="1">IBT 30069</strain>
    </source>
</reference>
<name>A0A9W9EJV5_9EURO</name>
<accession>A0A9W9EJV5</accession>
<protein>
    <submittedName>
        <fullName evidence="1">Uncharacterized protein</fullName>
    </submittedName>
</protein>
<dbReference type="AlphaFoldDB" id="A0A9W9EJV5"/>
<comment type="caution">
    <text evidence="1">The sequence shown here is derived from an EMBL/GenBank/DDBJ whole genome shotgun (WGS) entry which is preliminary data.</text>
</comment>
<dbReference type="Proteomes" id="UP001149165">
    <property type="component" value="Unassembled WGS sequence"/>
</dbReference>
<evidence type="ECO:0000313" key="2">
    <source>
        <dbReference type="Proteomes" id="UP001149165"/>
    </source>
</evidence>
<proteinExistence type="predicted"/>
<dbReference type="OrthoDB" id="308383at2759"/>
<gene>
    <name evidence="1" type="ORF">N7456_012605</name>
</gene>
<dbReference type="EMBL" id="JAPQKH010000008">
    <property type="protein sequence ID" value="KAJ5083178.1"/>
    <property type="molecule type" value="Genomic_DNA"/>
</dbReference>